<accession>A0A1Z3N7Y5</accession>
<name>A0A1Z3N7Y5_BDEBC</name>
<evidence type="ECO:0000259" key="8">
    <source>
        <dbReference type="PROSITE" id="PS50928"/>
    </source>
</evidence>
<feature type="transmembrane region" description="Helical" evidence="7">
    <location>
        <begin position="101"/>
        <end position="124"/>
    </location>
</feature>
<organism evidence="9 10">
    <name type="scientific">Bdellovibrio bacteriovorus</name>
    <dbReference type="NCBI Taxonomy" id="959"/>
    <lineage>
        <taxon>Bacteria</taxon>
        <taxon>Pseudomonadati</taxon>
        <taxon>Bdellovibrionota</taxon>
        <taxon>Bdellovibrionia</taxon>
        <taxon>Bdellovibrionales</taxon>
        <taxon>Pseudobdellovibrionaceae</taxon>
        <taxon>Bdellovibrio</taxon>
    </lineage>
</organism>
<dbReference type="Pfam" id="PF00528">
    <property type="entry name" value="BPD_transp_1"/>
    <property type="match status" value="1"/>
</dbReference>
<dbReference type="PANTHER" id="PTHR43163:SF6">
    <property type="entry name" value="DIPEPTIDE TRANSPORT SYSTEM PERMEASE PROTEIN DPPB-RELATED"/>
    <property type="match status" value="1"/>
</dbReference>
<dbReference type="OrthoDB" id="5289542at2"/>
<feature type="transmembrane region" description="Helical" evidence="7">
    <location>
        <begin position="292"/>
        <end position="316"/>
    </location>
</feature>
<evidence type="ECO:0000256" key="5">
    <source>
        <dbReference type="ARBA" id="ARBA00022989"/>
    </source>
</evidence>
<dbReference type="EMBL" id="CP020946">
    <property type="protein sequence ID" value="ASD63557.1"/>
    <property type="molecule type" value="Genomic_DNA"/>
</dbReference>
<dbReference type="AlphaFoldDB" id="A0A1Z3N7Y5"/>
<dbReference type="GO" id="GO:0055085">
    <property type="term" value="P:transmembrane transport"/>
    <property type="evidence" value="ECO:0007669"/>
    <property type="project" value="InterPro"/>
</dbReference>
<keyword evidence="5 7" id="KW-1133">Transmembrane helix</keyword>
<dbReference type="PROSITE" id="PS50928">
    <property type="entry name" value="ABC_TM1"/>
    <property type="match status" value="1"/>
</dbReference>
<evidence type="ECO:0000256" key="7">
    <source>
        <dbReference type="RuleBase" id="RU363032"/>
    </source>
</evidence>
<dbReference type="SUPFAM" id="SSF161098">
    <property type="entry name" value="MetI-like"/>
    <property type="match status" value="1"/>
</dbReference>
<evidence type="ECO:0000256" key="6">
    <source>
        <dbReference type="ARBA" id="ARBA00023136"/>
    </source>
</evidence>
<dbReference type="CDD" id="cd06261">
    <property type="entry name" value="TM_PBP2"/>
    <property type="match status" value="1"/>
</dbReference>
<dbReference type="GO" id="GO:0005886">
    <property type="term" value="C:plasma membrane"/>
    <property type="evidence" value="ECO:0007669"/>
    <property type="project" value="UniProtKB-SubCell"/>
</dbReference>
<keyword evidence="6 7" id="KW-0472">Membrane</keyword>
<feature type="transmembrane region" description="Helical" evidence="7">
    <location>
        <begin position="245"/>
        <end position="272"/>
    </location>
</feature>
<feature type="domain" description="ABC transmembrane type-1" evidence="8">
    <location>
        <begin position="97"/>
        <end position="309"/>
    </location>
</feature>
<evidence type="ECO:0000313" key="9">
    <source>
        <dbReference type="EMBL" id="ASD63557.1"/>
    </source>
</evidence>
<dbReference type="PANTHER" id="PTHR43163">
    <property type="entry name" value="DIPEPTIDE TRANSPORT SYSTEM PERMEASE PROTEIN DPPB-RELATED"/>
    <property type="match status" value="1"/>
</dbReference>
<evidence type="ECO:0000256" key="1">
    <source>
        <dbReference type="ARBA" id="ARBA00004651"/>
    </source>
</evidence>
<sequence length="323" mass="35789">MTTFITRRILQTLAVIVILSYVCFYLMSLMPGDPVDMMVASNPKITAEDVARLKSLYGLDQPVYKRYASWMGSILQGDLGYSRTYRVPVQELMGPRLWNTFLLSAISLTLSIAIAIPLGVISALKPGSRTDYIVNLFSFGGISIPSFWLAIVLIILFAVKFPILPAGGTQTIGASDMGLWADIKDRSIYLILPVLSLSIQQIGRFSRFTRSTMLEAMRNDFIRTARAKGLSRKTVIWQHGFRNALIPLITILALSFSGLFSGAILTETVFAYQGVGKLVYDSIIGNDYNVAMISFVISVSMVLLMNLVADIMYGFADPRISYQ</sequence>
<feature type="transmembrane region" description="Helical" evidence="7">
    <location>
        <begin position="187"/>
        <end position="205"/>
    </location>
</feature>
<dbReference type="RefSeq" id="WP_041577671.1">
    <property type="nucleotide sequence ID" value="NZ_CP020946.1"/>
</dbReference>
<dbReference type="Pfam" id="PF19300">
    <property type="entry name" value="BPD_transp_1_N"/>
    <property type="match status" value="1"/>
</dbReference>
<evidence type="ECO:0000313" key="10">
    <source>
        <dbReference type="Proteomes" id="UP000197003"/>
    </source>
</evidence>
<evidence type="ECO:0000256" key="4">
    <source>
        <dbReference type="ARBA" id="ARBA00022692"/>
    </source>
</evidence>
<reference evidence="9 10" key="1">
    <citation type="submission" date="2017-04" db="EMBL/GenBank/DDBJ databases">
        <title>Whole genome sequence of Bdellovibrio bacteriovorus strain SSB218315.</title>
        <authorList>
            <person name="Oyedara O."/>
            <person name="Rodriguez-Perez M.A."/>
        </authorList>
    </citation>
    <scope>NUCLEOTIDE SEQUENCE [LARGE SCALE GENOMIC DNA]</scope>
    <source>
        <strain evidence="9 10">SSB218315</strain>
    </source>
</reference>
<proteinExistence type="inferred from homology"/>
<feature type="transmembrane region" description="Helical" evidence="7">
    <location>
        <begin position="136"/>
        <end position="159"/>
    </location>
</feature>
<protein>
    <submittedName>
        <fullName evidence="9">Diguanylate cyclase</fullName>
    </submittedName>
</protein>
<dbReference type="Gene3D" id="1.10.3720.10">
    <property type="entry name" value="MetI-like"/>
    <property type="match status" value="1"/>
</dbReference>
<dbReference type="InterPro" id="IPR000515">
    <property type="entry name" value="MetI-like"/>
</dbReference>
<comment type="subcellular location">
    <subcellularLocation>
        <location evidence="1 7">Cell membrane</location>
        <topology evidence="1 7">Multi-pass membrane protein</topology>
    </subcellularLocation>
</comment>
<evidence type="ECO:0000256" key="2">
    <source>
        <dbReference type="ARBA" id="ARBA00022448"/>
    </source>
</evidence>
<keyword evidence="4 7" id="KW-0812">Transmembrane</keyword>
<gene>
    <name evidence="9" type="ORF">B9G79_08210</name>
</gene>
<evidence type="ECO:0000256" key="3">
    <source>
        <dbReference type="ARBA" id="ARBA00022475"/>
    </source>
</evidence>
<keyword evidence="3" id="KW-1003">Cell membrane</keyword>
<dbReference type="Proteomes" id="UP000197003">
    <property type="component" value="Chromosome"/>
</dbReference>
<keyword evidence="2 7" id="KW-0813">Transport</keyword>
<dbReference type="InterPro" id="IPR035906">
    <property type="entry name" value="MetI-like_sf"/>
</dbReference>
<comment type="similarity">
    <text evidence="7">Belongs to the binding-protein-dependent transport system permease family.</text>
</comment>
<feature type="transmembrane region" description="Helical" evidence="7">
    <location>
        <begin position="12"/>
        <end position="30"/>
    </location>
</feature>
<dbReference type="InterPro" id="IPR045621">
    <property type="entry name" value="BPD_transp_1_N"/>
</dbReference>